<dbReference type="PANTHER" id="PTHR38429">
    <property type="entry name" value="SEPTATION PROTEIN SPOVG-RELATED"/>
    <property type="match status" value="1"/>
</dbReference>
<dbReference type="PANTHER" id="PTHR38429:SF1">
    <property type="entry name" value="SEPTATION PROTEIN SPOVG-RELATED"/>
    <property type="match status" value="1"/>
</dbReference>
<comment type="caution">
    <text evidence="5">The sequence shown here is derived from an EMBL/GenBank/DDBJ whole genome shotgun (WGS) entry which is preliminary data.</text>
</comment>
<dbReference type="AlphaFoldDB" id="A0A8J6XTG9"/>
<evidence type="ECO:0000256" key="1">
    <source>
        <dbReference type="ARBA" id="ARBA00022618"/>
    </source>
</evidence>
<name>A0A8J6XTG9_9BACT</name>
<keyword evidence="2" id="KW-0717">Septation</keyword>
<dbReference type="EMBL" id="JACXWD010000001">
    <property type="protein sequence ID" value="MBD3866501.1"/>
    <property type="molecule type" value="Genomic_DNA"/>
</dbReference>
<dbReference type="InterPro" id="IPR007170">
    <property type="entry name" value="SpoVG"/>
</dbReference>
<evidence type="ECO:0000256" key="4">
    <source>
        <dbReference type="SAM" id="MobiDB-lite"/>
    </source>
</evidence>
<evidence type="ECO:0000313" key="6">
    <source>
        <dbReference type="Proteomes" id="UP000648239"/>
    </source>
</evidence>
<keyword evidence="3" id="KW-0131">Cell cycle</keyword>
<sequence length="125" mass="14187">MDITQIRVFPVEEEKLKAFVSIIIDDCFVVSDIKIIDGVNGLFVSMPSKKRKNGTFRDIAHPLNNETRRMIEEKIIERYNEVLAESGLDSGSQIRELDSENGTEMDQEESGKRGNLLEGGEQTWP</sequence>
<feature type="compositionally biased region" description="Acidic residues" evidence="4">
    <location>
        <begin position="99"/>
        <end position="108"/>
    </location>
</feature>
<dbReference type="Proteomes" id="UP000648239">
    <property type="component" value="Unassembled WGS sequence"/>
</dbReference>
<evidence type="ECO:0000313" key="5">
    <source>
        <dbReference type="EMBL" id="MBD3866501.1"/>
    </source>
</evidence>
<dbReference type="Gene3D" id="3.30.1120.40">
    <property type="entry name" value="Stage V sporulation protein G"/>
    <property type="match status" value="1"/>
</dbReference>
<dbReference type="GO" id="GO:0030435">
    <property type="term" value="P:sporulation resulting in formation of a cellular spore"/>
    <property type="evidence" value="ECO:0007669"/>
    <property type="project" value="InterPro"/>
</dbReference>
<dbReference type="InterPro" id="IPR036751">
    <property type="entry name" value="SpoVG_sf"/>
</dbReference>
<accession>A0A8J6XTG9</accession>
<dbReference type="Pfam" id="PF04026">
    <property type="entry name" value="SpoVG"/>
    <property type="match status" value="1"/>
</dbReference>
<evidence type="ECO:0000256" key="3">
    <source>
        <dbReference type="ARBA" id="ARBA00023306"/>
    </source>
</evidence>
<evidence type="ECO:0000256" key="2">
    <source>
        <dbReference type="ARBA" id="ARBA00023210"/>
    </source>
</evidence>
<keyword evidence="1" id="KW-0132">Cell division</keyword>
<dbReference type="GO" id="GO:0000917">
    <property type="term" value="P:division septum assembly"/>
    <property type="evidence" value="ECO:0007669"/>
    <property type="project" value="UniProtKB-KW"/>
</dbReference>
<organism evidence="5 6">
    <name type="scientific">Candidatus Polarisedimenticola svalbardensis</name>
    <dbReference type="NCBI Taxonomy" id="2886004"/>
    <lineage>
        <taxon>Bacteria</taxon>
        <taxon>Pseudomonadati</taxon>
        <taxon>Acidobacteriota</taxon>
        <taxon>Candidatus Polarisedimenticolia</taxon>
        <taxon>Candidatus Polarisedimenticolales</taxon>
        <taxon>Candidatus Polarisedimenticolaceae</taxon>
        <taxon>Candidatus Polarisedimenticola</taxon>
    </lineage>
</organism>
<reference evidence="5 6" key="1">
    <citation type="submission" date="2020-08" db="EMBL/GenBank/DDBJ databases">
        <title>Acidobacteriota in marine sediments use diverse sulfur dissimilation pathways.</title>
        <authorList>
            <person name="Wasmund K."/>
        </authorList>
    </citation>
    <scope>NUCLEOTIDE SEQUENCE [LARGE SCALE GENOMIC DNA]</scope>
    <source>
        <strain evidence="5">MAG AM4</strain>
    </source>
</reference>
<feature type="region of interest" description="Disordered" evidence="4">
    <location>
        <begin position="90"/>
        <end position="125"/>
    </location>
</feature>
<gene>
    <name evidence="5" type="primary">spoVG</name>
    <name evidence="5" type="ORF">IFK94_00090</name>
</gene>
<dbReference type="NCBIfam" id="NF009749">
    <property type="entry name" value="PRK13259.1"/>
    <property type="match status" value="1"/>
</dbReference>
<dbReference type="SUPFAM" id="SSF160537">
    <property type="entry name" value="SpoVG-like"/>
    <property type="match status" value="1"/>
</dbReference>
<proteinExistence type="predicted"/>
<protein>
    <submittedName>
        <fullName evidence="5">Septation regulator SpoVG</fullName>
    </submittedName>
</protein>